<dbReference type="InterPro" id="IPR009283">
    <property type="entry name" value="Apyrase"/>
</dbReference>
<dbReference type="GO" id="GO:0005509">
    <property type="term" value="F:calcium ion binding"/>
    <property type="evidence" value="ECO:0007669"/>
    <property type="project" value="InterPro"/>
</dbReference>
<accession>A0A6F9D842</accession>
<evidence type="ECO:0000256" key="3">
    <source>
        <dbReference type="ARBA" id="ARBA00022801"/>
    </source>
</evidence>
<dbReference type="PANTHER" id="PTHR13023:SF3">
    <property type="entry name" value="SOLUBLE CALCIUM-ACTIVATED NUCLEOTIDASE 1"/>
    <property type="match status" value="1"/>
</dbReference>
<feature type="binding site" evidence="10">
    <location>
        <position position="188"/>
    </location>
    <ligand>
        <name>Ca(2+)</name>
        <dbReference type="ChEBI" id="CHEBI:29108"/>
    </ligand>
</feature>
<comment type="similarity">
    <text evidence="5">Belongs to the apyrase family.</text>
</comment>
<feature type="binding site" evidence="10">
    <location>
        <position position="189"/>
    </location>
    <ligand>
        <name>Ca(2+)</name>
        <dbReference type="ChEBI" id="CHEBI:29108"/>
    </ligand>
</feature>
<dbReference type="EMBL" id="LR783569">
    <property type="protein sequence ID" value="CAB3227546.1"/>
    <property type="molecule type" value="mRNA"/>
</dbReference>
<feature type="binding site" evidence="10">
    <location>
        <position position="235"/>
    </location>
    <ligand>
        <name>Ca(2+)</name>
        <dbReference type="ChEBI" id="CHEBI:29108"/>
    </ligand>
</feature>
<gene>
    <name evidence="12" type="primary">Cant1</name>
</gene>
<keyword evidence="11" id="KW-0812">Transmembrane</keyword>
<feature type="binding site" evidence="10">
    <location>
        <position position="304"/>
    </location>
    <ligand>
        <name>Ca(2+)</name>
        <dbReference type="ChEBI" id="CHEBI:29108"/>
    </ligand>
</feature>
<name>A0A6F9D842_9ASCI</name>
<evidence type="ECO:0000256" key="2">
    <source>
        <dbReference type="ARBA" id="ARBA00022723"/>
    </source>
</evidence>
<evidence type="ECO:0000256" key="7">
    <source>
        <dbReference type="ARBA" id="ARBA00052933"/>
    </source>
</evidence>
<evidence type="ECO:0000256" key="5">
    <source>
        <dbReference type="ARBA" id="ARBA00025738"/>
    </source>
</evidence>
<sequence>MEKRDEMYKSVSFSSLGVHDSSGTSDWRKNIDVPVLSQVGGRKGVITLKKKPIIAALFTIVCLVLFYNLVSDTKEEVQSPFLRSGLVNNKVHQFAQNRKLMSYNRTYPLTKPVRTGADSHYRIGLITDMDTESKASGKSNSWHSLLKYATLSFNNKTLSISIKWNGGDQDATQLVSGYANGGRGMELSELAVFNAKVYSVDDRTGIIYQILTNKVAPWVILSDGDGKQTKGFKGEWMAIKDEKLFVGGLGKEWTTATGEVLHNNPQWIKTVDKDGSVSHFNWVPNYKAMQKVAGCESPGYIIHESAVWSDVHKSWFFLPRRASHEKYDEDLDEYRATNLLFKCSEDFSDIKLIRVGKLESLTRGFSSFKFIPGTQDRIILALKTEEVKGKTKSFITAFTVDGEVLLPDQVVSNNYKYEGVEFL</sequence>
<feature type="binding site" evidence="10">
    <location>
        <position position="366"/>
    </location>
    <ligand>
        <name>Ca(2+)</name>
        <dbReference type="ChEBI" id="CHEBI:29108"/>
    </ligand>
</feature>
<comment type="cofactor">
    <cofactor evidence="1 10">
        <name>Ca(2+)</name>
        <dbReference type="ChEBI" id="CHEBI:29108"/>
    </cofactor>
</comment>
<proteinExistence type="evidence at transcript level"/>
<dbReference type="InterPro" id="IPR036258">
    <property type="entry name" value="Apyrase_sf"/>
</dbReference>
<dbReference type="FunFam" id="2.120.10.100:FF:000001">
    <property type="entry name" value="Soluble calcium-activated nucleotidase 1"/>
    <property type="match status" value="1"/>
</dbReference>
<dbReference type="GO" id="GO:0045134">
    <property type="term" value="F:UDP phosphatase activity"/>
    <property type="evidence" value="ECO:0007669"/>
    <property type="project" value="TreeGrafter"/>
</dbReference>
<keyword evidence="11" id="KW-0472">Membrane</keyword>
<evidence type="ECO:0000256" key="8">
    <source>
        <dbReference type="ARBA" id="ARBA00069980"/>
    </source>
</evidence>
<dbReference type="Gene3D" id="2.120.10.100">
    <property type="entry name" value="Apyrase"/>
    <property type="match status" value="1"/>
</dbReference>
<evidence type="ECO:0000256" key="4">
    <source>
        <dbReference type="ARBA" id="ARBA00022837"/>
    </source>
</evidence>
<evidence type="ECO:0000313" key="12">
    <source>
        <dbReference type="EMBL" id="CAB3227546.1"/>
    </source>
</evidence>
<evidence type="ECO:0000256" key="6">
    <source>
        <dbReference type="ARBA" id="ARBA00038863"/>
    </source>
</evidence>
<dbReference type="PANTHER" id="PTHR13023">
    <property type="entry name" value="APYRASE"/>
    <property type="match status" value="1"/>
</dbReference>
<evidence type="ECO:0000256" key="11">
    <source>
        <dbReference type="SAM" id="Phobius"/>
    </source>
</evidence>
<dbReference type="AlphaFoldDB" id="A0A6F9D842"/>
<feature type="transmembrane region" description="Helical" evidence="11">
    <location>
        <begin position="52"/>
        <end position="70"/>
    </location>
</feature>
<evidence type="ECO:0000256" key="10">
    <source>
        <dbReference type="PIRSR" id="PIRSR609283-1"/>
    </source>
</evidence>
<dbReference type="GO" id="GO:0030166">
    <property type="term" value="P:proteoglycan biosynthetic process"/>
    <property type="evidence" value="ECO:0007669"/>
    <property type="project" value="TreeGrafter"/>
</dbReference>
<keyword evidence="3" id="KW-0378">Hydrolase</keyword>
<keyword evidence="11" id="KW-1133">Transmembrane helix</keyword>
<evidence type="ECO:0000256" key="9">
    <source>
        <dbReference type="ARBA" id="ARBA00077367"/>
    </source>
</evidence>
<feature type="binding site" evidence="10">
    <location>
        <position position="418"/>
    </location>
    <ligand>
        <name>Ca(2+)</name>
        <dbReference type="ChEBI" id="CHEBI:29108"/>
    </ligand>
</feature>
<organism evidence="12">
    <name type="scientific">Phallusia mammillata</name>
    <dbReference type="NCBI Taxonomy" id="59560"/>
    <lineage>
        <taxon>Eukaryota</taxon>
        <taxon>Metazoa</taxon>
        <taxon>Chordata</taxon>
        <taxon>Tunicata</taxon>
        <taxon>Ascidiacea</taxon>
        <taxon>Phlebobranchia</taxon>
        <taxon>Ascidiidae</taxon>
        <taxon>Phallusia</taxon>
    </lineage>
</organism>
<dbReference type="GO" id="GO:0004382">
    <property type="term" value="F:GDP phosphatase activity"/>
    <property type="evidence" value="ECO:0007669"/>
    <property type="project" value="TreeGrafter"/>
</dbReference>
<dbReference type="SUPFAM" id="SSF101887">
    <property type="entry name" value="Apyrase"/>
    <property type="match status" value="1"/>
</dbReference>
<keyword evidence="4 10" id="KW-0106">Calcium</keyword>
<evidence type="ECO:0000256" key="1">
    <source>
        <dbReference type="ARBA" id="ARBA00001913"/>
    </source>
</evidence>
<reference evidence="12" key="1">
    <citation type="submission" date="2020-04" db="EMBL/GenBank/DDBJ databases">
        <authorList>
            <person name="Neveu A P."/>
        </authorList>
    </citation>
    <scope>NUCLEOTIDE SEQUENCE</scope>
    <source>
        <tissue evidence="12">Whole embryo</tissue>
    </source>
</reference>
<protein>
    <recommendedName>
        <fullName evidence="8">Soluble calcium-activated nucleotidase 1</fullName>
        <ecNumber evidence="6">3.6.1.6</ecNumber>
    </recommendedName>
    <alternativeName>
        <fullName evidence="9">Apyrase homolog</fullName>
    </alternativeName>
</protein>
<dbReference type="EC" id="3.6.1.6" evidence="6"/>
<dbReference type="Pfam" id="PF06079">
    <property type="entry name" value="Apyrase"/>
    <property type="match status" value="1"/>
</dbReference>
<comment type="catalytic activity">
    <reaction evidence="7">
        <text>a ribonucleoside 5'-diphosphate + H2O = a ribonucleoside 5'-phosphate + phosphate + H(+)</text>
        <dbReference type="Rhea" id="RHEA:36799"/>
        <dbReference type="ChEBI" id="CHEBI:15377"/>
        <dbReference type="ChEBI" id="CHEBI:15378"/>
        <dbReference type="ChEBI" id="CHEBI:43474"/>
        <dbReference type="ChEBI" id="CHEBI:57930"/>
        <dbReference type="ChEBI" id="CHEBI:58043"/>
        <dbReference type="EC" id="3.6.1.6"/>
    </reaction>
</comment>
<keyword evidence="2 10" id="KW-0479">Metal-binding</keyword>